<comment type="pathway">
    <text evidence="2">Nucleotide-sugar biosynthesis; GDP-alpha-D-mannose biosynthesis; GDP-alpha-D-mannose from alpha-D-mannose 1-phosphate (GTP route): step 1/1.</text>
</comment>
<name>A0A6A6QM81_9PEZI</name>
<gene>
    <name evidence="17" type="ORF">BU16DRAFT_541071</name>
</gene>
<evidence type="ECO:0000256" key="8">
    <source>
        <dbReference type="ARBA" id="ARBA00022741"/>
    </source>
</evidence>
<evidence type="ECO:0000256" key="4">
    <source>
        <dbReference type="ARBA" id="ARBA00012387"/>
    </source>
</evidence>
<keyword evidence="7 17" id="KW-0808">Transferase</keyword>
<evidence type="ECO:0000313" key="18">
    <source>
        <dbReference type="Proteomes" id="UP000799750"/>
    </source>
</evidence>
<dbReference type="SUPFAM" id="SSF53448">
    <property type="entry name" value="Nucleotide-diphospho-sugar transferases"/>
    <property type="match status" value="1"/>
</dbReference>
<keyword evidence="10" id="KW-0131">Cell cycle</keyword>
<dbReference type="GO" id="GO:0071554">
    <property type="term" value="P:cell wall organization or biogenesis"/>
    <property type="evidence" value="ECO:0007669"/>
    <property type="project" value="UniProtKB-ARBA"/>
</dbReference>
<dbReference type="InterPro" id="IPR050486">
    <property type="entry name" value="Mannose-1P_guanyltransferase"/>
</dbReference>
<feature type="domain" description="Nucleotidyl transferase" evidence="15">
    <location>
        <begin position="2"/>
        <end position="233"/>
    </location>
</feature>
<dbReference type="GO" id="GO:0004475">
    <property type="term" value="F:mannose-1-phosphate guanylyltransferase (GTP) activity"/>
    <property type="evidence" value="ECO:0007669"/>
    <property type="project" value="UniProtKB-EC"/>
</dbReference>
<dbReference type="Gene3D" id="2.160.10.10">
    <property type="entry name" value="Hexapeptide repeat proteins"/>
    <property type="match status" value="1"/>
</dbReference>
<dbReference type="InterPro" id="IPR029044">
    <property type="entry name" value="Nucleotide-diphossugar_trans"/>
</dbReference>
<evidence type="ECO:0000259" key="15">
    <source>
        <dbReference type="Pfam" id="PF00483"/>
    </source>
</evidence>
<comment type="subcellular location">
    <subcellularLocation>
        <location evidence="1">Cytoplasm</location>
    </subcellularLocation>
</comment>
<evidence type="ECO:0000256" key="12">
    <source>
        <dbReference type="ARBA" id="ARBA00030179"/>
    </source>
</evidence>
<dbReference type="Gene3D" id="3.90.550.10">
    <property type="entry name" value="Spore Coat Polysaccharide Biosynthesis Protein SpsA, Chain A"/>
    <property type="match status" value="1"/>
</dbReference>
<comment type="catalytic activity">
    <reaction evidence="14">
        <text>alpha-D-mannose 1-phosphate + GTP + H(+) = GDP-alpha-D-mannose + diphosphate</text>
        <dbReference type="Rhea" id="RHEA:15229"/>
        <dbReference type="ChEBI" id="CHEBI:15378"/>
        <dbReference type="ChEBI" id="CHEBI:33019"/>
        <dbReference type="ChEBI" id="CHEBI:37565"/>
        <dbReference type="ChEBI" id="CHEBI:57527"/>
        <dbReference type="ChEBI" id="CHEBI:58409"/>
        <dbReference type="EC" id="2.7.7.13"/>
    </reaction>
</comment>
<comment type="function">
    <text evidence="11">Involved in cell wall synthesis where it is required for glycosylation. Involved in cell cycle progression through cell-size checkpoint.</text>
</comment>
<keyword evidence="6" id="KW-0963">Cytoplasm</keyword>
<dbReference type="GO" id="GO:0005737">
    <property type="term" value="C:cytoplasm"/>
    <property type="evidence" value="ECO:0007669"/>
    <property type="project" value="UniProtKB-SubCell"/>
</dbReference>
<evidence type="ECO:0000256" key="5">
    <source>
        <dbReference type="ARBA" id="ARBA00018601"/>
    </source>
</evidence>
<dbReference type="CDD" id="cd06425">
    <property type="entry name" value="M1P_guanylylT_B_like_N"/>
    <property type="match status" value="1"/>
</dbReference>
<dbReference type="GO" id="GO:0005525">
    <property type="term" value="F:GTP binding"/>
    <property type="evidence" value="ECO:0007669"/>
    <property type="project" value="UniProtKB-KW"/>
</dbReference>
<keyword evidence="9" id="KW-0342">GTP-binding</keyword>
<keyword evidence="18" id="KW-1185">Reference proteome</keyword>
<evidence type="ECO:0000256" key="7">
    <source>
        <dbReference type="ARBA" id="ARBA00022679"/>
    </source>
</evidence>
<dbReference type="FunFam" id="3.90.550.10:FF:000013">
    <property type="entry name" value="mannose-1-phosphate guanyltransferase beta"/>
    <property type="match status" value="1"/>
</dbReference>
<dbReference type="EC" id="2.7.7.13" evidence="4"/>
<organism evidence="17 18">
    <name type="scientific">Lophium mytilinum</name>
    <dbReference type="NCBI Taxonomy" id="390894"/>
    <lineage>
        <taxon>Eukaryota</taxon>
        <taxon>Fungi</taxon>
        <taxon>Dikarya</taxon>
        <taxon>Ascomycota</taxon>
        <taxon>Pezizomycotina</taxon>
        <taxon>Dothideomycetes</taxon>
        <taxon>Pleosporomycetidae</taxon>
        <taxon>Mytilinidiales</taxon>
        <taxon>Mytilinidiaceae</taxon>
        <taxon>Lophium</taxon>
    </lineage>
</organism>
<reference evidence="17" key="1">
    <citation type="journal article" date="2020" name="Stud. Mycol.">
        <title>101 Dothideomycetes genomes: a test case for predicting lifestyles and emergence of pathogens.</title>
        <authorList>
            <person name="Haridas S."/>
            <person name="Albert R."/>
            <person name="Binder M."/>
            <person name="Bloem J."/>
            <person name="Labutti K."/>
            <person name="Salamov A."/>
            <person name="Andreopoulos B."/>
            <person name="Baker S."/>
            <person name="Barry K."/>
            <person name="Bills G."/>
            <person name="Bluhm B."/>
            <person name="Cannon C."/>
            <person name="Castanera R."/>
            <person name="Culley D."/>
            <person name="Daum C."/>
            <person name="Ezra D."/>
            <person name="Gonzalez J."/>
            <person name="Henrissat B."/>
            <person name="Kuo A."/>
            <person name="Liang C."/>
            <person name="Lipzen A."/>
            <person name="Lutzoni F."/>
            <person name="Magnuson J."/>
            <person name="Mondo S."/>
            <person name="Nolan M."/>
            <person name="Ohm R."/>
            <person name="Pangilinan J."/>
            <person name="Park H.-J."/>
            <person name="Ramirez L."/>
            <person name="Alfaro M."/>
            <person name="Sun H."/>
            <person name="Tritt A."/>
            <person name="Yoshinaga Y."/>
            <person name="Zwiers L.-H."/>
            <person name="Turgeon B."/>
            <person name="Goodwin S."/>
            <person name="Spatafora J."/>
            <person name="Crous P."/>
            <person name="Grigoriev I."/>
        </authorList>
    </citation>
    <scope>NUCLEOTIDE SEQUENCE</scope>
    <source>
        <strain evidence="17">CBS 269.34</strain>
    </source>
</reference>
<dbReference type="Pfam" id="PF25087">
    <property type="entry name" value="GMPPB_C"/>
    <property type="match status" value="1"/>
</dbReference>
<evidence type="ECO:0000256" key="1">
    <source>
        <dbReference type="ARBA" id="ARBA00004496"/>
    </source>
</evidence>
<dbReference type="Proteomes" id="UP000799750">
    <property type="component" value="Unassembled WGS sequence"/>
</dbReference>
<evidence type="ECO:0000256" key="6">
    <source>
        <dbReference type="ARBA" id="ARBA00022490"/>
    </source>
</evidence>
<evidence type="ECO:0000256" key="14">
    <source>
        <dbReference type="ARBA" id="ARBA00047343"/>
    </source>
</evidence>
<evidence type="ECO:0000256" key="3">
    <source>
        <dbReference type="ARBA" id="ARBA00007274"/>
    </source>
</evidence>
<dbReference type="AlphaFoldDB" id="A0A6A6QM81"/>
<dbReference type="InterPro" id="IPR018357">
    <property type="entry name" value="Hexapep_transf_CS"/>
</dbReference>
<proteinExistence type="inferred from homology"/>
<evidence type="ECO:0000313" key="17">
    <source>
        <dbReference type="EMBL" id="KAF2493372.1"/>
    </source>
</evidence>
<dbReference type="FunFam" id="2.160.10.10:FF:000017">
    <property type="entry name" value="Mannose-1-phosphate guanyltransferase"/>
    <property type="match status" value="1"/>
</dbReference>
<keyword evidence="8" id="KW-0547">Nucleotide-binding</keyword>
<comment type="similarity">
    <text evidence="3">Belongs to the transferase hexapeptide repeat family.</text>
</comment>
<protein>
    <recommendedName>
        <fullName evidence="5">Mannose-1-phosphate guanyltransferase</fullName>
        <ecNumber evidence="4">2.7.7.13</ecNumber>
    </recommendedName>
    <alternativeName>
        <fullName evidence="13">GDP-mannose pyrophosphorylase</fullName>
    </alternativeName>
    <alternativeName>
        <fullName evidence="12">GTP-mannose-1-phosphate guanylyltransferase</fullName>
    </alternativeName>
</protein>
<evidence type="ECO:0000256" key="13">
    <source>
        <dbReference type="ARBA" id="ARBA00031190"/>
    </source>
</evidence>
<dbReference type="InterPro" id="IPR005835">
    <property type="entry name" value="NTP_transferase_dom"/>
</dbReference>
<accession>A0A6A6QM81</accession>
<sequence>MKALILVGGFGTRLRPLTLTLPKPLVEFANKPMIQHQVEALAAAGVTNIVLAVNYRPEIMTKALKEYEEMYNVKIDFSVETEPLGTAGPLKLAESILGKDDTPFFVLNSDVICDYPFKQLADFHKAHGQEGTIVVTKVEEPSKYGVVVHKPDHASRIDRFVEKPVEFVGNRINAGIYILNTSVLKRIELRPTSIEQETFPAICADGELHSFDLEGFWMDVGQPKDFLSGTCLYLSSLSKRGSKQLTPVSESFVHGGNVLIDPTAKIGKNCRIGPNVTIGPGVVVGNGVRLQRCVLLENSRVKDHAWIKSTIVGWNSSVGKWARLENVTVLGDDVSIGDEIYVNGGSVLPHKSIKANVDSPSIIM</sequence>
<dbReference type="InterPro" id="IPR045233">
    <property type="entry name" value="GMPPB_N"/>
</dbReference>
<dbReference type="PROSITE" id="PS00101">
    <property type="entry name" value="HEXAPEP_TRANSFERASES"/>
    <property type="match status" value="1"/>
</dbReference>
<dbReference type="Pfam" id="PF00483">
    <property type="entry name" value="NTP_transferase"/>
    <property type="match status" value="1"/>
</dbReference>
<dbReference type="UniPathway" id="UPA00126">
    <property type="reaction ID" value="UER00930"/>
</dbReference>
<dbReference type="EMBL" id="MU004192">
    <property type="protein sequence ID" value="KAF2493372.1"/>
    <property type="molecule type" value="Genomic_DNA"/>
</dbReference>
<evidence type="ECO:0000256" key="10">
    <source>
        <dbReference type="ARBA" id="ARBA00023306"/>
    </source>
</evidence>
<feature type="domain" description="Mannose-1-phosphate guanyltransferase C-terminal" evidence="16">
    <location>
        <begin position="256"/>
        <end position="363"/>
    </location>
</feature>
<dbReference type="InterPro" id="IPR056729">
    <property type="entry name" value="GMPPB_C"/>
</dbReference>
<dbReference type="GO" id="GO:0009298">
    <property type="term" value="P:GDP-mannose biosynthetic process"/>
    <property type="evidence" value="ECO:0007669"/>
    <property type="project" value="UniProtKB-UniPathway"/>
</dbReference>
<dbReference type="OrthoDB" id="1733332at2759"/>
<evidence type="ECO:0000259" key="16">
    <source>
        <dbReference type="Pfam" id="PF25087"/>
    </source>
</evidence>
<dbReference type="PANTHER" id="PTHR22572">
    <property type="entry name" value="SUGAR-1-PHOSPHATE GUANYL TRANSFERASE"/>
    <property type="match status" value="1"/>
</dbReference>
<evidence type="ECO:0000256" key="2">
    <source>
        <dbReference type="ARBA" id="ARBA00004823"/>
    </source>
</evidence>
<evidence type="ECO:0000256" key="11">
    <source>
        <dbReference type="ARBA" id="ARBA00024813"/>
    </source>
</evidence>
<evidence type="ECO:0000256" key="9">
    <source>
        <dbReference type="ARBA" id="ARBA00023134"/>
    </source>
</evidence>